<dbReference type="Pfam" id="PF01202">
    <property type="entry name" value="SKI"/>
    <property type="match status" value="1"/>
</dbReference>
<dbReference type="InterPro" id="IPR000623">
    <property type="entry name" value="Shikimate_kinase/TSH1"/>
</dbReference>
<dbReference type="InterPro" id="IPR027417">
    <property type="entry name" value="P-loop_NTPase"/>
</dbReference>
<dbReference type="SUPFAM" id="SSF52540">
    <property type="entry name" value="P-loop containing nucleoside triphosphate hydrolases"/>
    <property type="match status" value="1"/>
</dbReference>
<dbReference type="UniPathway" id="UPA00053">
    <property type="reaction ID" value="UER00088"/>
</dbReference>
<dbReference type="AlphaFoldDB" id="A0A518KAK5"/>
<keyword evidence="3 7" id="KW-0547">Nucleotide-binding</keyword>
<comment type="function">
    <text evidence="7">Catalyzes the specific phosphorylation of the 3-hydroxyl group of shikimic acid using ATP as a cosubstrate.</text>
</comment>
<gene>
    <name evidence="7 8" type="primary">aroK</name>
    <name evidence="8" type="ORF">Spa11_30320</name>
</gene>
<dbReference type="Gene3D" id="3.40.50.300">
    <property type="entry name" value="P-loop containing nucleotide triphosphate hydrolases"/>
    <property type="match status" value="1"/>
</dbReference>
<sequence>MPTPTNVVLIGMPGSGKSTVGVLLAKHLSLGFLDTDLLIQQANGKSLQAIVDGEGQGALLRAEEAAVLSVEAERCVIATGGSVVYSAVGMAHLKALGTLVYLATDLATLETRVGDYTMRGLAKRPDQTLADLFAERAALYDRYADVTVQTTGLTHDAVCKEVEAALAAR</sequence>
<dbReference type="GO" id="GO:0009073">
    <property type="term" value="P:aromatic amino acid family biosynthetic process"/>
    <property type="evidence" value="ECO:0007669"/>
    <property type="project" value="UniProtKB-KW"/>
</dbReference>
<reference evidence="8 9" key="1">
    <citation type="submission" date="2019-02" db="EMBL/GenBank/DDBJ databases">
        <title>Deep-cultivation of Planctomycetes and their phenomic and genomic characterization uncovers novel biology.</title>
        <authorList>
            <person name="Wiegand S."/>
            <person name="Jogler M."/>
            <person name="Boedeker C."/>
            <person name="Pinto D."/>
            <person name="Vollmers J."/>
            <person name="Rivas-Marin E."/>
            <person name="Kohn T."/>
            <person name="Peeters S.H."/>
            <person name="Heuer A."/>
            <person name="Rast P."/>
            <person name="Oberbeckmann S."/>
            <person name="Bunk B."/>
            <person name="Jeske O."/>
            <person name="Meyerdierks A."/>
            <person name="Storesund J.E."/>
            <person name="Kallscheuer N."/>
            <person name="Luecker S."/>
            <person name="Lage O.M."/>
            <person name="Pohl T."/>
            <person name="Merkel B.J."/>
            <person name="Hornburger P."/>
            <person name="Mueller R.-W."/>
            <person name="Bruemmer F."/>
            <person name="Labrenz M."/>
            <person name="Spormann A.M."/>
            <person name="Op den Camp H."/>
            <person name="Overmann J."/>
            <person name="Amann R."/>
            <person name="Jetten M.S.M."/>
            <person name="Mascher T."/>
            <person name="Medema M.H."/>
            <person name="Devos D.P."/>
            <person name="Kaster A.-K."/>
            <person name="Ovreas L."/>
            <person name="Rohde M."/>
            <person name="Galperin M.Y."/>
            <person name="Jogler C."/>
        </authorList>
    </citation>
    <scope>NUCLEOTIDE SEQUENCE [LARGE SCALE GENOMIC DNA]</scope>
    <source>
        <strain evidence="8 9">Spa11</strain>
    </source>
</reference>
<comment type="similarity">
    <text evidence="7">Belongs to the shikimate kinase family.</text>
</comment>
<dbReference type="EC" id="2.7.1.71" evidence="7"/>
<accession>A0A518KAK5</accession>
<dbReference type="Proteomes" id="UP000316426">
    <property type="component" value="Chromosome"/>
</dbReference>
<feature type="binding site" evidence="7">
    <location>
        <begin position="14"/>
        <end position="19"/>
    </location>
    <ligand>
        <name>ATP</name>
        <dbReference type="ChEBI" id="CHEBI:30616"/>
    </ligand>
</feature>
<organism evidence="8 9">
    <name type="scientific">Botrimarina mediterranea</name>
    <dbReference type="NCBI Taxonomy" id="2528022"/>
    <lineage>
        <taxon>Bacteria</taxon>
        <taxon>Pseudomonadati</taxon>
        <taxon>Planctomycetota</taxon>
        <taxon>Planctomycetia</taxon>
        <taxon>Pirellulales</taxon>
        <taxon>Lacipirellulaceae</taxon>
        <taxon>Botrimarina</taxon>
    </lineage>
</organism>
<keyword evidence="7" id="KW-0963">Cytoplasm</keyword>
<comment type="subcellular location">
    <subcellularLocation>
        <location evidence="7">Cytoplasm</location>
    </subcellularLocation>
</comment>
<keyword evidence="7" id="KW-0460">Magnesium</keyword>
<dbReference type="CDD" id="cd00464">
    <property type="entry name" value="SK"/>
    <property type="match status" value="1"/>
</dbReference>
<dbReference type="KEGG" id="bmei:Spa11_30320"/>
<feature type="binding site" evidence="7">
    <location>
        <position position="18"/>
    </location>
    <ligand>
        <name>Mg(2+)</name>
        <dbReference type="ChEBI" id="CHEBI:18420"/>
    </ligand>
</feature>
<proteinExistence type="inferred from homology"/>
<dbReference type="EMBL" id="CP036349">
    <property type="protein sequence ID" value="QDV74823.1"/>
    <property type="molecule type" value="Genomic_DNA"/>
</dbReference>
<dbReference type="GO" id="GO:0009423">
    <property type="term" value="P:chorismate biosynthetic process"/>
    <property type="evidence" value="ECO:0007669"/>
    <property type="project" value="UniProtKB-UniRule"/>
</dbReference>
<evidence type="ECO:0000256" key="2">
    <source>
        <dbReference type="ARBA" id="ARBA00022679"/>
    </source>
</evidence>
<dbReference type="PANTHER" id="PTHR21087:SF16">
    <property type="entry name" value="SHIKIMATE KINASE 1, CHLOROPLASTIC"/>
    <property type="match status" value="1"/>
</dbReference>
<dbReference type="PRINTS" id="PR01100">
    <property type="entry name" value="SHIKIMTKNASE"/>
</dbReference>
<evidence type="ECO:0000256" key="7">
    <source>
        <dbReference type="HAMAP-Rule" id="MF_00109"/>
    </source>
</evidence>
<evidence type="ECO:0000256" key="3">
    <source>
        <dbReference type="ARBA" id="ARBA00022741"/>
    </source>
</evidence>
<dbReference type="GO" id="GO:0004765">
    <property type="term" value="F:shikimate kinase activity"/>
    <property type="evidence" value="ECO:0007669"/>
    <property type="project" value="UniProtKB-UniRule"/>
</dbReference>
<dbReference type="GO" id="GO:0005524">
    <property type="term" value="F:ATP binding"/>
    <property type="evidence" value="ECO:0007669"/>
    <property type="project" value="UniProtKB-UniRule"/>
</dbReference>
<keyword evidence="4 7" id="KW-0418">Kinase</keyword>
<keyword evidence="5 7" id="KW-0067">ATP-binding</keyword>
<feature type="binding site" evidence="7">
    <location>
        <position position="81"/>
    </location>
    <ligand>
        <name>substrate</name>
    </ligand>
</feature>
<comment type="subunit">
    <text evidence="7">Monomer.</text>
</comment>
<dbReference type="GO" id="GO:0000287">
    <property type="term" value="F:magnesium ion binding"/>
    <property type="evidence" value="ECO:0007669"/>
    <property type="project" value="UniProtKB-UniRule"/>
</dbReference>
<keyword evidence="7" id="KW-0479">Metal-binding</keyword>
<dbReference type="RefSeq" id="WP_145113561.1">
    <property type="nucleotide sequence ID" value="NZ_CP036349.1"/>
</dbReference>
<feature type="binding site" evidence="7">
    <location>
        <position position="36"/>
    </location>
    <ligand>
        <name>substrate</name>
    </ligand>
</feature>
<protein>
    <recommendedName>
        <fullName evidence="7">Shikimate kinase</fullName>
        <shortName evidence="7">SK</shortName>
        <ecNumber evidence="7">2.7.1.71</ecNumber>
    </recommendedName>
</protein>
<evidence type="ECO:0000313" key="8">
    <source>
        <dbReference type="EMBL" id="QDV74823.1"/>
    </source>
</evidence>
<comment type="cofactor">
    <cofactor evidence="7">
        <name>Mg(2+)</name>
        <dbReference type="ChEBI" id="CHEBI:18420"/>
    </cofactor>
    <text evidence="7">Binds 1 Mg(2+) ion per subunit.</text>
</comment>
<evidence type="ECO:0000256" key="1">
    <source>
        <dbReference type="ARBA" id="ARBA00022605"/>
    </source>
</evidence>
<keyword evidence="1 7" id="KW-0028">Amino-acid biosynthesis</keyword>
<keyword evidence="9" id="KW-1185">Reference proteome</keyword>
<dbReference type="GO" id="GO:0005829">
    <property type="term" value="C:cytosol"/>
    <property type="evidence" value="ECO:0007669"/>
    <property type="project" value="TreeGrafter"/>
</dbReference>
<dbReference type="InterPro" id="IPR031322">
    <property type="entry name" value="Shikimate/glucono_kinase"/>
</dbReference>
<keyword evidence="2 7" id="KW-0808">Transferase</keyword>
<dbReference type="PANTHER" id="PTHR21087">
    <property type="entry name" value="SHIKIMATE KINASE"/>
    <property type="match status" value="1"/>
</dbReference>
<comment type="caution">
    <text evidence="7">Lacks conserved residue(s) required for the propagation of feature annotation.</text>
</comment>
<evidence type="ECO:0000256" key="5">
    <source>
        <dbReference type="ARBA" id="ARBA00022840"/>
    </source>
</evidence>
<evidence type="ECO:0000256" key="4">
    <source>
        <dbReference type="ARBA" id="ARBA00022777"/>
    </source>
</evidence>
<evidence type="ECO:0000256" key="6">
    <source>
        <dbReference type="ARBA" id="ARBA00023141"/>
    </source>
</evidence>
<keyword evidence="6 7" id="KW-0057">Aromatic amino acid biosynthesis</keyword>
<dbReference type="GO" id="GO:0008652">
    <property type="term" value="P:amino acid biosynthetic process"/>
    <property type="evidence" value="ECO:0007669"/>
    <property type="project" value="UniProtKB-KW"/>
</dbReference>
<feature type="binding site" evidence="7">
    <location>
        <position position="136"/>
    </location>
    <ligand>
        <name>substrate</name>
    </ligand>
</feature>
<feature type="binding site" evidence="7">
    <location>
        <position position="124"/>
    </location>
    <ligand>
        <name>ATP</name>
        <dbReference type="ChEBI" id="CHEBI:30616"/>
    </ligand>
</feature>
<evidence type="ECO:0000313" key="9">
    <source>
        <dbReference type="Proteomes" id="UP000316426"/>
    </source>
</evidence>
<comment type="catalytic activity">
    <reaction evidence="7">
        <text>shikimate + ATP = 3-phosphoshikimate + ADP + H(+)</text>
        <dbReference type="Rhea" id="RHEA:13121"/>
        <dbReference type="ChEBI" id="CHEBI:15378"/>
        <dbReference type="ChEBI" id="CHEBI:30616"/>
        <dbReference type="ChEBI" id="CHEBI:36208"/>
        <dbReference type="ChEBI" id="CHEBI:145989"/>
        <dbReference type="ChEBI" id="CHEBI:456216"/>
        <dbReference type="EC" id="2.7.1.71"/>
    </reaction>
</comment>
<comment type="pathway">
    <text evidence="7">Metabolic intermediate biosynthesis; chorismate biosynthesis; chorismate from D-erythrose 4-phosphate and phosphoenolpyruvate: step 5/7.</text>
</comment>
<name>A0A518KAK5_9BACT</name>
<dbReference type="HAMAP" id="MF_00109">
    <property type="entry name" value="Shikimate_kinase"/>
    <property type="match status" value="1"/>
</dbReference>